<keyword evidence="10" id="KW-0479">Metal-binding</keyword>
<evidence type="ECO:0000313" key="22">
    <source>
        <dbReference type="EMBL" id="PWR70215.1"/>
    </source>
</evidence>
<feature type="region of interest" description="Disordered" evidence="17">
    <location>
        <begin position="446"/>
        <end position="477"/>
    </location>
</feature>
<feature type="transmembrane region" description="Helical" evidence="18">
    <location>
        <begin position="221"/>
        <end position="239"/>
    </location>
</feature>
<feature type="transmembrane region" description="Helical" evidence="18">
    <location>
        <begin position="6"/>
        <end position="28"/>
    </location>
</feature>
<dbReference type="EC" id="2.4.99.21" evidence="6"/>
<feature type="transmembrane region" description="Helical" evidence="18">
    <location>
        <begin position="106"/>
        <end position="128"/>
    </location>
</feature>
<evidence type="ECO:0000256" key="13">
    <source>
        <dbReference type="ARBA" id="ARBA00023136"/>
    </source>
</evidence>
<feature type="transmembrane region" description="Helical" evidence="18">
    <location>
        <begin position="165"/>
        <end position="185"/>
    </location>
</feature>
<evidence type="ECO:0000313" key="23">
    <source>
        <dbReference type="Proteomes" id="UP000245934"/>
    </source>
</evidence>
<feature type="compositionally biased region" description="Basic and acidic residues" evidence="17">
    <location>
        <begin position="447"/>
        <end position="463"/>
    </location>
</feature>
<dbReference type="PANTHER" id="PTHR13872:SF1">
    <property type="entry name" value="DOLICHYL-DIPHOSPHOOLIGOSACCHARIDE--PROTEIN GLYCOSYLTRANSFERASE SUBUNIT STT3B"/>
    <property type="match status" value="1"/>
</dbReference>
<evidence type="ECO:0000256" key="14">
    <source>
        <dbReference type="ARBA" id="ARBA00023211"/>
    </source>
</evidence>
<evidence type="ECO:0000256" key="7">
    <source>
        <dbReference type="ARBA" id="ARBA00022676"/>
    </source>
</evidence>
<keyword evidence="23" id="KW-1185">Reference proteome</keyword>
<comment type="pathway">
    <text evidence="4">Protein modification; protein glycosylation.</text>
</comment>
<gene>
    <name evidence="22" type="ORF">DLD82_16225</name>
</gene>
<keyword evidence="8 22" id="KW-0808">Transferase</keyword>
<feature type="transmembrane region" description="Helical" evidence="18">
    <location>
        <begin position="251"/>
        <end position="272"/>
    </location>
</feature>
<feature type="transmembrane region" description="Helical" evidence="18">
    <location>
        <begin position="421"/>
        <end position="440"/>
    </location>
</feature>
<feature type="transmembrane region" description="Helical" evidence="18">
    <location>
        <begin position="399"/>
        <end position="415"/>
    </location>
</feature>
<dbReference type="Gene3D" id="3.40.50.12610">
    <property type="match status" value="1"/>
</dbReference>
<protein>
    <recommendedName>
        <fullName evidence="6">dolichyl-phosphooligosaccharide-protein glycotransferase</fullName>
        <ecNumber evidence="6">2.4.99.21</ecNumber>
    </recommendedName>
    <alternativeName>
        <fullName evidence="15">Oligosaccharyl transferase</fullName>
    </alternativeName>
</protein>
<feature type="transmembrane region" description="Helical" evidence="18">
    <location>
        <begin position="82"/>
        <end position="100"/>
    </location>
</feature>
<feature type="domain" description="Oligosaccharyl transferase STT3 N-terminal" evidence="19">
    <location>
        <begin position="36"/>
        <end position="439"/>
    </location>
</feature>
<evidence type="ECO:0000256" key="10">
    <source>
        <dbReference type="ARBA" id="ARBA00022723"/>
    </source>
</evidence>
<evidence type="ECO:0000256" key="8">
    <source>
        <dbReference type="ARBA" id="ARBA00022679"/>
    </source>
</evidence>
<dbReference type="InterPro" id="IPR026410">
    <property type="entry name" value="OlisacTrfase_arch"/>
</dbReference>
<keyword evidence="14" id="KW-0464">Manganese</keyword>
<dbReference type="Pfam" id="PF18079">
    <property type="entry name" value="AglB_L1"/>
    <property type="match status" value="1"/>
</dbReference>
<organism evidence="22 23">
    <name type="scientific">Methanospirillum stamsii</name>
    <dbReference type="NCBI Taxonomy" id="1277351"/>
    <lineage>
        <taxon>Archaea</taxon>
        <taxon>Methanobacteriati</taxon>
        <taxon>Methanobacteriota</taxon>
        <taxon>Stenosarchaea group</taxon>
        <taxon>Methanomicrobia</taxon>
        <taxon>Methanomicrobiales</taxon>
        <taxon>Methanospirillaceae</taxon>
        <taxon>Methanospirillum</taxon>
    </lineage>
</organism>
<comment type="cofactor">
    <cofactor evidence="1">
        <name>Mn(2+)</name>
        <dbReference type="ChEBI" id="CHEBI:29035"/>
    </cofactor>
</comment>
<evidence type="ECO:0000256" key="16">
    <source>
        <dbReference type="ARBA" id="ARBA00034066"/>
    </source>
</evidence>
<evidence type="ECO:0000259" key="21">
    <source>
        <dbReference type="Pfam" id="PF22627"/>
    </source>
</evidence>
<evidence type="ECO:0000256" key="11">
    <source>
        <dbReference type="ARBA" id="ARBA00022842"/>
    </source>
</evidence>
<feature type="transmembrane region" description="Helical" evidence="18">
    <location>
        <begin position="284"/>
        <end position="302"/>
    </location>
</feature>
<feature type="transmembrane region" description="Helical" evidence="18">
    <location>
        <begin position="135"/>
        <end position="153"/>
    </location>
</feature>
<dbReference type="InterPro" id="IPR054479">
    <property type="entry name" value="AglB-like_core"/>
</dbReference>
<evidence type="ECO:0000259" key="19">
    <source>
        <dbReference type="Pfam" id="PF02516"/>
    </source>
</evidence>
<dbReference type="UniPathway" id="UPA00378"/>
<dbReference type="GO" id="GO:0005886">
    <property type="term" value="C:plasma membrane"/>
    <property type="evidence" value="ECO:0007669"/>
    <property type="project" value="UniProtKB-SubCell"/>
</dbReference>
<feature type="transmembrane region" description="Helical" evidence="18">
    <location>
        <begin position="370"/>
        <end position="387"/>
    </location>
</feature>
<name>A0A2V2MVG8_9EURY</name>
<evidence type="ECO:0000256" key="9">
    <source>
        <dbReference type="ARBA" id="ARBA00022692"/>
    </source>
</evidence>
<feature type="domain" description="Archaeal glycosylation protein B peripheral" evidence="20">
    <location>
        <begin position="782"/>
        <end position="853"/>
    </location>
</feature>
<keyword evidence="12 18" id="KW-1133">Transmembrane helix</keyword>
<proteinExistence type="inferred from homology"/>
<keyword evidence="9 18" id="KW-0812">Transmembrane</keyword>
<accession>A0A2V2MVG8</accession>
<feature type="compositionally biased region" description="Basic residues" evidence="17">
    <location>
        <begin position="464"/>
        <end position="474"/>
    </location>
</feature>
<evidence type="ECO:0000256" key="12">
    <source>
        <dbReference type="ARBA" id="ARBA00022989"/>
    </source>
</evidence>
<dbReference type="RefSeq" id="WP_109942181.1">
    <property type="nucleotide sequence ID" value="NZ_CP176366.1"/>
</dbReference>
<dbReference type="EMBL" id="QGMZ01000045">
    <property type="protein sequence ID" value="PWR70215.1"/>
    <property type="molecule type" value="Genomic_DNA"/>
</dbReference>
<evidence type="ECO:0000259" key="20">
    <source>
        <dbReference type="Pfam" id="PF18079"/>
    </source>
</evidence>
<evidence type="ECO:0000256" key="6">
    <source>
        <dbReference type="ARBA" id="ARBA00012602"/>
    </source>
</evidence>
<evidence type="ECO:0000256" key="5">
    <source>
        <dbReference type="ARBA" id="ARBA00010810"/>
    </source>
</evidence>
<dbReference type="InterPro" id="IPR003674">
    <property type="entry name" value="Oligo_trans_STT3"/>
</dbReference>
<keyword evidence="13 18" id="KW-0472">Membrane</keyword>
<dbReference type="GeneID" id="97607988"/>
<dbReference type="GO" id="GO:0004576">
    <property type="term" value="F:oligosaccharyl transferase activity"/>
    <property type="evidence" value="ECO:0007669"/>
    <property type="project" value="InterPro"/>
</dbReference>
<dbReference type="InterPro" id="IPR041154">
    <property type="entry name" value="AglB_P1"/>
</dbReference>
<reference evidence="22 23" key="1">
    <citation type="submission" date="2018-05" db="EMBL/GenBank/DDBJ databases">
        <title>Draft genome of Methanospirillum stamsii Pt1.</title>
        <authorList>
            <person name="Dueholm M.S."/>
            <person name="Nielsen P.H."/>
            <person name="Bakmann L.F."/>
            <person name="Otzen D.E."/>
        </authorList>
    </citation>
    <scope>NUCLEOTIDE SEQUENCE [LARGE SCALE GENOMIC DNA]</scope>
    <source>
        <strain evidence="22 23">Pt1</strain>
    </source>
</reference>
<dbReference type="Pfam" id="PF02516">
    <property type="entry name" value="STT3"/>
    <property type="match status" value="1"/>
</dbReference>
<comment type="cofactor">
    <cofactor evidence="2">
        <name>Mg(2+)</name>
        <dbReference type="ChEBI" id="CHEBI:18420"/>
    </cofactor>
</comment>
<comment type="subcellular location">
    <subcellularLocation>
        <location evidence="3">Cell membrane</location>
        <topology evidence="3">Multi-pass membrane protein</topology>
    </subcellularLocation>
</comment>
<dbReference type="Gene3D" id="2.60.40.3390">
    <property type="match status" value="1"/>
</dbReference>
<dbReference type="PANTHER" id="PTHR13872">
    <property type="entry name" value="DOLICHYL-DIPHOSPHOOLIGOSACCHARIDE--PROTEIN GLYCOSYLTRANSFERASE SUBUNIT"/>
    <property type="match status" value="1"/>
</dbReference>
<comment type="caution">
    <text evidence="22">The sequence shown here is derived from an EMBL/GenBank/DDBJ whole genome shotgun (WGS) entry which is preliminary data.</text>
</comment>
<evidence type="ECO:0000256" key="4">
    <source>
        <dbReference type="ARBA" id="ARBA00004922"/>
    </source>
</evidence>
<dbReference type="AlphaFoldDB" id="A0A2V2MVG8"/>
<evidence type="ECO:0000256" key="15">
    <source>
        <dbReference type="ARBA" id="ARBA00030679"/>
    </source>
</evidence>
<feature type="transmembrane region" description="Helical" evidence="18">
    <location>
        <begin position="486"/>
        <end position="509"/>
    </location>
</feature>
<dbReference type="OrthoDB" id="82393at2157"/>
<evidence type="ECO:0000256" key="3">
    <source>
        <dbReference type="ARBA" id="ARBA00004651"/>
    </source>
</evidence>
<evidence type="ECO:0000256" key="1">
    <source>
        <dbReference type="ARBA" id="ARBA00001936"/>
    </source>
</evidence>
<dbReference type="Pfam" id="PF22627">
    <property type="entry name" value="AglB_core-like"/>
    <property type="match status" value="1"/>
</dbReference>
<keyword evidence="11" id="KW-0460">Magnesium</keyword>
<evidence type="ECO:0000256" key="2">
    <source>
        <dbReference type="ARBA" id="ARBA00001946"/>
    </source>
</evidence>
<dbReference type="Proteomes" id="UP000245934">
    <property type="component" value="Unassembled WGS sequence"/>
</dbReference>
<keyword evidence="7" id="KW-0328">Glycosyltransferase</keyword>
<dbReference type="NCBIfam" id="TIGR04154">
    <property type="entry name" value="archaeo_STT3"/>
    <property type="match status" value="1"/>
</dbReference>
<comment type="catalytic activity">
    <reaction evidence="16">
        <text>an archaeal dolichyl phosphooligosaccharide + [protein]-L-asparagine = an archaeal dolichyl phosphate + a glycoprotein with the oligosaccharide chain attached by N-beta-D-glycosyl linkage to a protein L-asparagine.</text>
        <dbReference type="EC" id="2.4.99.21"/>
    </reaction>
</comment>
<feature type="domain" description="AglB-like core" evidence="21">
    <location>
        <begin position="520"/>
        <end position="621"/>
    </location>
</feature>
<feature type="transmembrane region" description="Helical" evidence="18">
    <location>
        <begin position="309"/>
        <end position="331"/>
    </location>
</feature>
<evidence type="ECO:0000256" key="17">
    <source>
        <dbReference type="SAM" id="MobiDB-lite"/>
    </source>
</evidence>
<evidence type="ECO:0000256" key="18">
    <source>
        <dbReference type="SAM" id="Phobius"/>
    </source>
</evidence>
<comment type="similarity">
    <text evidence="5">Belongs to the STT3 family.</text>
</comment>
<dbReference type="GO" id="GO:0046872">
    <property type="term" value="F:metal ion binding"/>
    <property type="evidence" value="ECO:0007669"/>
    <property type="project" value="UniProtKB-KW"/>
</dbReference>
<sequence length="855" mass="95684">MNNYNILKRSSIIIGGILALLVLLSFYIRTTPAFLGNIDVLMFVGMDDPTYQLRRIEQVIANYPNVPWFDPMTYFPYGQQMHWGPLFPFLGATICILAGAVTRPEIISVSLFLPCVLAALLVPIVYLLVSRVADWKAGLFAAFFIAIMPGQFFSRSFYGYLDHHAGEVFFSTLFCLCYIIALMYCRRHPVDIKKWETWKIPALLGVLCGISYTLGLALMPTMLLFALLVGIFTPIWFIIQRSIGHCGASALLINTVTFLVAIIGFFIIGIHAEGGLNYYTTGHPVAYSLLILANVLLFLFSYALREKPVWYYVGAILGVTVLGIVALAALMPDLFQYLLSNAVGFFGSSDIHWQTIREARPWEWDDAWKTFNYSLVLFCLGLAVLAWRIRKELCPSHAFTLLWSIVILYATSQHIRYEYYLAVPVAILGGIAVGFALDLMKLPGGAKQEKPDAGELKTPETKKKIEKGKGKHSSTRNQGDFSPIQAVSYIFLGIVLLSVLLFSFAAIGMDLKSGGYRLNQDWRMATEWLEKNTPDPGIDYLAIYEKENFTYPDSAYGVMSWWDYGHIITLLGKRIPNANPFQYGVNGPNGSARFLLTQNESEADQILDNLNTRYVITDIDMDTGYLNAISIWDNPDVGIDPYQKQFLFPNQDGKTGVNYSVLTDEYYHTMVSRLHNFDGSYIEPGEVYFLKYMTPENSGISIPVVVEANKTSYTDGIARMESFNASTNPGYDAILANFVNTDPVSPVSSLQHYRLIYESDTRTTPADMPDLRYVKIFEYVKGAKISGDGVLELPIKTNTGREFVYRANSVNGTFTVPYPTDTSVGAVTVTGPYRNNITGDTYSVTEEQVKSGLSL</sequence>
<dbReference type="InterPro" id="IPR048307">
    <property type="entry name" value="STT3_N"/>
</dbReference>